<comment type="subcellular location">
    <subcellularLocation>
        <location evidence="1">Endoplasmic reticulum membrane</location>
        <topology evidence="1">Multi-pass membrane protein</topology>
    </subcellularLocation>
</comment>
<evidence type="ECO:0000256" key="3">
    <source>
        <dbReference type="ARBA" id="ARBA00022824"/>
    </source>
</evidence>
<name>A0A8H8DG22_9FUNG</name>
<proteinExistence type="predicted"/>
<dbReference type="InterPro" id="IPR022764">
    <property type="entry name" value="Peptidase_S54_rhomboid_dom"/>
</dbReference>
<evidence type="ECO:0000256" key="5">
    <source>
        <dbReference type="ARBA" id="ARBA00023136"/>
    </source>
</evidence>
<reference evidence="8 9" key="1">
    <citation type="journal article" name="Sci. Rep.">
        <title>Genome-scale phylogenetic analyses confirm Olpidium as the closest living zoosporic fungus to the non-flagellated, terrestrial fungi.</title>
        <authorList>
            <person name="Chang Y."/>
            <person name="Rochon D."/>
            <person name="Sekimoto S."/>
            <person name="Wang Y."/>
            <person name="Chovatia M."/>
            <person name="Sandor L."/>
            <person name="Salamov A."/>
            <person name="Grigoriev I.V."/>
            <person name="Stajich J.E."/>
            <person name="Spatafora J.W."/>
        </authorList>
    </citation>
    <scope>NUCLEOTIDE SEQUENCE [LARGE SCALE GENOMIC DNA]</scope>
    <source>
        <strain evidence="8">S191</strain>
    </source>
</reference>
<evidence type="ECO:0000256" key="6">
    <source>
        <dbReference type="SAM" id="Phobius"/>
    </source>
</evidence>
<dbReference type="AlphaFoldDB" id="A0A8H8DG22"/>
<dbReference type="Pfam" id="PF01694">
    <property type="entry name" value="Rhomboid"/>
    <property type="match status" value="2"/>
</dbReference>
<dbReference type="GO" id="GO:0050708">
    <property type="term" value="P:regulation of protein secretion"/>
    <property type="evidence" value="ECO:0007669"/>
    <property type="project" value="TreeGrafter"/>
</dbReference>
<dbReference type="PANTHER" id="PTHR45965">
    <property type="entry name" value="INACTIVE RHOMBOID PROTEIN"/>
    <property type="match status" value="1"/>
</dbReference>
<dbReference type="EMBL" id="JAEFCI010011007">
    <property type="protein sequence ID" value="KAG5456876.1"/>
    <property type="molecule type" value="Genomic_DNA"/>
</dbReference>
<accession>A0A8H8DG22</accession>
<keyword evidence="3" id="KW-0256">Endoplasmic reticulum</keyword>
<comment type="caution">
    <text evidence="8">The sequence shown here is derived from an EMBL/GenBank/DDBJ whole genome shotgun (WGS) entry which is preliminary data.</text>
</comment>
<evidence type="ECO:0000256" key="2">
    <source>
        <dbReference type="ARBA" id="ARBA00022692"/>
    </source>
</evidence>
<dbReference type="OrthoDB" id="2146116at2759"/>
<feature type="transmembrane region" description="Helical" evidence="6">
    <location>
        <begin position="130"/>
        <end position="147"/>
    </location>
</feature>
<gene>
    <name evidence="8" type="ORF">BJ554DRAFT_3252</name>
</gene>
<feature type="domain" description="Peptidase S54 rhomboid" evidence="7">
    <location>
        <begin position="40"/>
        <end position="103"/>
    </location>
</feature>
<dbReference type="GO" id="GO:0005789">
    <property type="term" value="C:endoplasmic reticulum membrane"/>
    <property type="evidence" value="ECO:0007669"/>
    <property type="project" value="UniProtKB-SubCell"/>
</dbReference>
<dbReference type="GO" id="GO:0042058">
    <property type="term" value="P:regulation of epidermal growth factor receptor signaling pathway"/>
    <property type="evidence" value="ECO:0007669"/>
    <property type="project" value="TreeGrafter"/>
</dbReference>
<dbReference type="InterPro" id="IPR035952">
    <property type="entry name" value="Rhomboid-like_sf"/>
</dbReference>
<evidence type="ECO:0000256" key="1">
    <source>
        <dbReference type="ARBA" id="ARBA00004477"/>
    </source>
</evidence>
<keyword evidence="9" id="KW-1185">Reference proteome</keyword>
<evidence type="ECO:0000256" key="4">
    <source>
        <dbReference type="ARBA" id="ARBA00022989"/>
    </source>
</evidence>
<feature type="transmembrane region" description="Helical" evidence="6">
    <location>
        <begin position="78"/>
        <end position="96"/>
    </location>
</feature>
<protein>
    <recommendedName>
        <fullName evidence="7">Peptidase S54 rhomboid domain-containing protein</fullName>
    </recommendedName>
</protein>
<feature type="domain" description="Peptidase S54 rhomboid" evidence="7">
    <location>
        <begin position="108"/>
        <end position="148"/>
    </location>
</feature>
<sequence>MRPFAKYSSTARFLCASTAKKSCSLEEICSLGGFSGGTPNQWFRFIIPIFLHGGVVHLLLNLLFQVGAGRRIEEDMGSMRYFLLYMISGLVGNVLGANFAPTNQRGELTKMLLMIAFSFAMGLLPGFDNFAHIGGFLGGFIGSFLLLPRINFGKWDRRLKFAAMLIAVPILVTLFALLLANFYGTIFPADSCRWCRYLSCLPVAGELPLNFVAVRRTRGAHSARDIGEYANRTDKFLR</sequence>
<feature type="transmembrane region" description="Helical" evidence="6">
    <location>
        <begin position="159"/>
        <end position="183"/>
    </location>
</feature>
<feature type="transmembrane region" description="Helical" evidence="6">
    <location>
        <begin position="45"/>
        <end position="66"/>
    </location>
</feature>
<dbReference type="Gene3D" id="1.20.1540.10">
    <property type="entry name" value="Rhomboid-like"/>
    <property type="match status" value="1"/>
</dbReference>
<evidence type="ECO:0000259" key="7">
    <source>
        <dbReference type="Pfam" id="PF01694"/>
    </source>
</evidence>
<keyword evidence="5 6" id="KW-0472">Membrane</keyword>
<organism evidence="8 9">
    <name type="scientific">Olpidium bornovanus</name>
    <dbReference type="NCBI Taxonomy" id="278681"/>
    <lineage>
        <taxon>Eukaryota</taxon>
        <taxon>Fungi</taxon>
        <taxon>Fungi incertae sedis</taxon>
        <taxon>Olpidiomycota</taxon>
        <taxon>Olpidiomycotina</taxon>
        <taxon>Olpidiomycetes</taxon>
        <taxon>Olpidiales</taxon>
        <taxon>Olpidiaceae</taxon>
        <taxon>Olpidium</taxon>
    </lineage>
</organism>
<dbReference type="InterPro" id="IPR051512">
    <property type="entry name" value="Inactive_Rhomboid"/>
</dbReference>
<dbReference type="SUPFAM" id="SSF144091">
    <property type="entry name" value="Rhomboid-like"/>
    <property type="match status" value="1"/>
</dbReference>
<dbReference type="GO" id="GO:0004252">
    <property type="term" value="F:serine-type endopeptidase activity"/>
    <property type="evidence" value="ECO:0007669"/>
    <property type="project" value="InterPro"/>
</dbReference>
<keyword evidence="4 6" id="KW-1133">Transmembrane helix</keyword>
<keyword evidence="2 6" id="KW-0812">Transmembrane</keyword>
<dbReference type="Proteomes" id="UP000673691">
    <property type="component" value="Unassembled WGS sequence"/>
</dbReference>
<dbReference type="PANTHER" id="PTHR45965:SF3">
    <property type="entry name" value="INACTIVE RHOMBOID PROTEIN 1"/>
    <property type="match status" value="1"/>
</dbReference>
<evidence type="ECO:0000313" key="8">
    <source>
        <dbReference type="EMBL" id="KAG5456876.1"/>
    </source>
</evidence>
<evidence type="ECO:0000313" key="9">
    <source>
        <dbReference type="Proteomes" id="UP000673691"/>
    </source>
</evidence>